<dbReference type="InterPro" id="IPR030678">
    <property type="entry name" value="Peptide/Ni-bd"/>
</dbReference>
<dbReference type="InterPro" id="IPR000914">
    <property type="entry name" value="SBP_5_dom"/>
</dbReference>
<name>A0ABT4U505_9ACTN</name>
<dbReference type="PIRSF" id="PIRSF002741">
    <property type="entry name" value="MppA"/>
    <property type="match status" value="1"/>
</dbReference>
<evidence type="ECO:0000259" key="3">
    <source>
        <dbReference type="Pfam" id="PF00496"/>
    </source>
</evidence>
<evidence type="ECO:0000256" key="1">
    <source>
        <dbReference type="ARBA" id="ARBA00022729"/>
    </source>
</evidence>
<gene>
    <name evidence="4" type="ORF">O4J56_12335</name>
</gene>
<dbReference type="CDD" id="cd08511">
    <property type="entry name" value="PBP2_NikA_DppA_OppA_like_5"/>
    <property type="match status" value="1"/>
</dbReference>
<dbReference type="Pfam" id="PF00496">
    <property type="entry name" value="SBP_bac_5"/>
    <property type="match status" value="1"/>
</dbReference>
<proteinExistence type="predicted"/>
<dbReference type="PANTHER" id="PTHR30290">
    <property type="entry name" value="PERIPLASMIC BINDING COMPONENT OF ABC TRANSPORTER"/>
    <property type="match status" value="1"/>
</dbReference>
<accession>A0ABT4U505</accession>
<feature type="domain" description="Solute-binding protein family 5" evidence="3">
    <location>
        <begin position="93"/>
        <end position="450"/>
    </location>
</feature>
<evidence type="ECO:0000256" key="2">
    <source>
        <dbReference type="SAM" id="SignalP"/>
    </source>
</evidence>
<dbReference type="Gene3D" id="3.40.190.10">
    <property type="entry name" value="Periplasmic binding protein-like II"/>
    <property type="match status" value="1"/>
</dbReference>
<reference evidence="4 5" key="1">
    <citation type="submission" date="2023-01" db="EMBL/GenBank/DDBJ databases">
        <title>Draft genome sequence of Nocardiopsis sp. RSe5-2 isolated from halophytes.</title>
        <authorList>
            <person name="Duangmal K."/>
            <person name="Chantavorakit T."/>
        </authorList>
    </citation>
    <scope>NUCLEOTIDE SEQUENCE [LARGE SCALE GENOMIC DNA]</scope>
    <source>
        <strain evidence="4 5">RSe5-2</strain>
    </source>
</reference>
<dbReference type="RefSeq" id="WP_270685878.1">
    <property type="nucleotide sequence ID" value="NZ_JAQFWQ010000029.1"/>
</dbReference>
<dbReference type="PANTHER" id="PTHR30290:SF38">
    <property type="entry name" value="D,D-DIPEPTIDE-BINDING PERIPLASMIC PROTEIN DDPA-RELATED"/>
    <property type="match status" value="1"/>
</dbReference>
<organism evidence="4 5">
    <name type="scientific">Nocardiopsis endophytica</name>
    <dbReference type="NCBI Taxonomy" id="3018445"/>
    <lineage>
        <taxon>Bacteria</taxon>
        <taxon>Bacillati</taxon>
        <taxon>Actinomycetota</taxon>
        <taxon>Actinomycetes</taxon>
        <taxon>Streptosporangiales</taxon>
        <taxon>Nocardiopsidaceae</taxon>
        <taxon>Nocardiopsis</taxon>
    </lineage>
</organism>
<dbReference type="SUPFAM" id="SSF53850">
    <property type="entry name" value="Periplasmic binding protein-like II"/>
    <property type="match status" value="1"/>
</dbReference>
<feature type="chain" id="PRO_5045840984" evidence="2">
    <location>
        <begin position="27"/>
        <end position="536"/>
    </location>
</feature>
<keyword evidence="5" id="KW-1185">Reference proteome</keyword>
<feature type="signal peptide" evidence="2">
    <location>
        <begin position="1"/>
        <end position="26"/>
    </location>
</feature>
<dbReference type="Gene3D" id="3.90.76.10">
    <property type="entry name" value="Dipeptide-binding Protein, Domain 1"/>
    <property type="match status" value="1"/>
</dbReference>
<comment type="caution">
    <text evidence="4">The sequence shown here is derived from an EMBL/GenBank/DDBJ whole genome shotgun (WGS) entry which is preliminary data.</text>
</comment>
<protein>
    <submittedName>
        <fullName evidence="4">ABC transporter substrate-binding protein</fullName>
    </submittedName>
</protein>
<keyword evidence="1 2" id="KW-0732">Signal</keyword>
<dbReference type="InterPro" id="IPR039424">
    <property type="entry name" value="SBP_5"/>
</dbReference>
<dbReference type="Gene3D" id="3.10.105.10">
    <property type="entry name" value="Dipeptide-binding Protein, Domain 3"/>
    <property type="match status" value="1"/>
</dbReference>
<dbReference type="Proteomes" id="UP001527866">
    <property type="component" value="Unassembled WGS sequence"/>
</dbReference>
<evidence type="ECO:0000313" key="5">
    <source>
        <dbReference type="Proteomes" id="UP001527866"/>
    </source>
</evidence>
<evidence type="ECO:0000313" key="4">
    <source>
        <dbReference type="EMBL" id="MDA2811422.1"/>
    </source>
</evidence>
<sequence>MSPALPRPALAAVLAVPLLLPLAACAPLVDPVAAADEERSSVRAPLADGGELVVGLDAEPDALDPTLSTTLVGRQVFAGMCEKLYDVDAESGLVPQLAAGDPVVSGDGLEVRVPLRTDGVRFNDGTPFDADAVVRSLDRHREMPGSTRATELDAVQDVRAEGEDTVVLRLSRPYAPLQSILADRAGMVMSPAALEAHGEDFARDPVCVGPFRFAERVAQDRIVLEKSPEYYAADEVHLDRVVYRPIPDDSIRLANLRAGQLDVIQEVGPTDVAQVSREDGLVLLNQPSSHYMGMTINLRDPDGIGADPRLREALALSLDRETINEVAFGGVYQPACGPIPPISEYADETVLACPGHDPGRARELVAESGAEAPVPVELMIPNDPVNILLGQTVQAMAAEAGFAVRLEPTEFASSIAAAQAGDFEAYISGWSGRPDPDGNIASFFTTGGANNYSGHSDPEVDALIEDAAAATDPDERQELYDELVPRMQEANAVVYLYRQRYYVAHRDGVAGVELYPDGLIRVAGAGRTAAAAGDGG</sequence>
<dbReference type="EMBL" id="JAQFWQ010000029">
    <property type="protein sequence ID" value="MDA2811422.1"/>
    <property type="molecule type" value="Genomic_DNA"/>
</dbReference>